<evidence type="ECO:0000313" key="3">
    <source>
        <dbReference type="EMBL" id="QDS76783.1"/>
    </source>
</evidence>
<dbReference type="InterPro" id="IPR028020">
    <property type="entry name" value="ASX_DEUBAD_dom"/>
</dbReference>
<feature type="compositionally biased region" description="Polar residues" evidence="1">
    <location>
        <begin position="92"/>
        <end position="107"/>
    </location>
</feature>
<evidence type="ECO:0000313" key="4">
    <source>
        <dbReference type="Proteomes" id="UP000316270"/>
    </source>
</evidence>
<dbReference type="EMBL" id="CP042200">
    <property type="protein sequence ID" value="QDS76783.1"/>
    <property type="molecule type" value="Genomic_DNA"/>
</dbReference>
<evidence type="ECO:0000259" key="2">
    <source>
        <dbReference type="Pfam" id="PF13919"/>
    </source>
</evidence>
<dbReference type="Pfam" id="PF13919">
    <property type="entry name" value="ASXH"/>
    <property type="match status" value="1"/>
</dbReference>
<feature type="region of interest" description="Disordered" evidence="1">
    <location>
        <begin position="1"/>
        <end position="114"/>
    </location>
</feature>
<feature type="compositionally biased region" description="Acidic residues" evidence="1">
    <location>
        <begin position="256"/>
        <end position="291"/>
    </location>
</feature>
<evidence type="ECO:0000256" key="1">
    <source>
        <dbReference type="SAM" id="MobiDB-lite"/>
    </source>
</evidence>
<gene>
    <name evidence="3" type="ORF">FKW77_002161</name>
</gene>
<dbReference type="Proteomes" id="UP000316270">
    <property type="component" value="Chromosome 16"/>
</dbReference>
<protein>
    <recommendedName>
        <fullName evidence="2">ASX DEUBAD domain-containing protein</fullName>
    </recommendedName>
</protein>
<accession>A0A517LMB3</accession>
<proteinExistence type="predicted"/>
<keyword evidence="4" id="KW-1185">Reference proteome</keyword>
<feature type="domain" description="ASX DEUBAD" evidence="2">
    <location>
        <begin position="144"/>
        <end position="250"/>
    </location>
</feature>
<feature type="compositionally biased region" description="Polar residues" evidence="1">
    <location>
        <begin position="26"/>
        <end position="35"/>
    </location>
</feature>
<feature type="region of interest" description="Disordered" evidence="1">
    <location>
        <begin position="252"/>
        <end position="303"/>
    </location>
</feature>
<reference evidence="3 4" key="1">
    <citation type="submission" date="2019-07" db="EMBL/GenBank/DDBJ databases">
        <title>Finished genome of Venturia effusa.</title>
        <authorList>
            <person name="Young C.A."/>
            <person name="Cox M.P."/>
            <person name="Ganley A.R.D."/>
            <person name="David W.J."/>
        </authorList>
    </citation>
    <scope>NUCLEOTIDE SEQUENCE [LARGE SCALE GENOMIC DNA]</scope>
    <source>
        <strain evidence="4">albino</strain>
    </source>
</reference>
<dbReference type="AlphaFoldDB" id="A0A517LMB3"/>
<organism evidence="3 4">
    <name type="scientific">Venturia effusa</name>
    <dbReference type="NCBI Taxonomy" id="50376"/>
    <lineage>
        <taxon>Eukaryota</taxon>
        <taxon>Fungi</taxon>
        <taxon>Dikarya</taxon>
        <taxon>Ascomycota</taxon>
        <taxon>Pezizomycotina</taxon>
        <taxon>Dothideomycetes</taxon>
        <taxon>Pleosporomycetidae</taxon>
        <taxon>Venturiales</taxon>
        <taxon>Venturiaceae</taxon>
        <taxon>Venturia</taxon>
    </lineage>
</organism>
<name>A0A517LMB3_9PEZI</name>
<sequence length="318" mass="35961">MLLAVPTTSQKHPSSCSKAEKPEVMQSYSLPVSSRFSKREFSPQPSAPGKVLESPQPMQTCRKRSHEQSEVLNPGDSSIIQKPDDKSDMETKTQSSKLEQALQQRRSASGAKLLPLSYRNDPMRVASTYKREHVGPESCNSDYKKITSKTSRLANIDLEAFLKDDRVWNRLRPEQQRGLIKRSGLEFVTNITQLPDGRWPNVWNLAQDNEHIALDEVVEKYQRNLKAGKLDPEWRANAKSAAVKRARGDFLRQDTLLEEEQEDESESSDDESSEDAEDDKGLDNPEDDLDMGMEGAEVKGNGISKKIPRKLSIKIYED</sequence>
<feature type="compositionally biased region" description="Polar residues" evidence="1">
    <location>
        <begin position="1"/>
        <end position="17"/>
    </location>
</feature>
<dbReference type="OrthoDB" id="3935871at2759"/>
<feature type="compositionally biased region" description="Basic and acidic residues" evidence="1">
    <location>
        <begin position="82"/>
        <end position="91"/>
    </location>
</feature>